<feature type="chain" id="PRO_5026824742" evidence="1">
    <location>
        <begin position="20"/>
        <end position="105"/>
    </location>
</feature>
<keyword evidence="1" id="KW-0732">Signal</keyword>
<feature type="non-terminal residue" evidence="3">
    <location>
        <position position="105"/>
    </location>
</feature>
<organism evidence="3">
    <name type="scientific">Dissoconium aciculare CBS 342.82</name>
    <dbReference type="NCBI Taxonomy" id="1314786"/>
    <lineage>
        <taxon>Eukaryota</taxon>
        <taxon>Fungi</taxon>
        <taxon>Dikarya</taxon>
        <taxon>Ascomycota</taxon>
        <taxon>Pezizomycotina</taxon>
        <taxon>Dothideomycetes</taxon>
        <taxon>Dothideomycetidae</taxon>
        <taxon>Mycosphaerellales</taxon>
        <taxon>Dissoconiaceae</taxon>
        <taxon>Dissoconium</taxon>
    </lineage>
</organism>
<evidence type="ECO:0000313" key="2">
    <source>
        <dbReference type="Proteomes" id="UP000504637"/>
    </source>
</evidence>
<accession>A0A6J3MER8</accession>
<dbReference type="AlphaFoldDB" id="A0A6J3MER8"/>
<reference evidence="3" key="2">
    <citation type="submission" date="2020-04" db="EMBL/GenBank/DDBJ databases">
        <authorList>
            <consortium name="NCBI Genome Project"/>
        </authorList>
    </citation>
    <scope>NUCLEOTIDE SEQUENCE</scope>
    <source>
        <strain evidence="3">CBS 342.82</strain>
    </source>
</reference>
<evidence type="ECO:0000256" key="1">
    <source>
        <dbReference type="SAM" id="SignalP"/>
    </source>
</evidence>
<dbReference type="GeneID" id="54357988"/>
<dbReference type="InterPro" id="IPR006771">
    <property type="entry name" value="CetA-like"/>
</dbReference>
<proteinExistence type="predicted"/>
<dbReference type="RefSeq" id="XP_033463150.1">
    <property type="nucleotide sequence ID" value="XM_033600188.1"/>
</dbReference>
<name>A0A6J3MER8_9PEZI</name>
<sequence length="105" mass="10747">MRFTVAAASVIAFAASSSASLITVTNNCANSVFLTSTNSAQQTNGPNELKAGANYVTQIVGQGNSLGVTLNSDYYSPNTAKLILGTSTASGTLYWSVSSVNGNPF</sequence>
<dbReference type="OrthoDB" id="3682664at2759"/>
<reference evidence="3" key="3">
    <citation type="submission" date="2025-08" db="UniProtKB">
        <authorList>
            <consortium name="RefSeq"/>
        </authorList>
    </citation>
    <scope>IDENTIFICATION</scope>
    <source>
        <strain evidence="3">CBS 342.82</strain>
    </source>
</reference>
<dbReference type="Proteomes" id="UP000504637">
    <property type="component" value="Unplaced"/>
</dbReference>
<protein>
    <submittedName>
        <fullName evidence="3">Uncharacterized protein</fullName>
    </submittedName>
</protein>
<evidence type="ECO:0000313" key="3">
    <source>
        <dbReference type="RefSeq" id="XP_033463150.1"/>
    </source>
</evidence>
<feature type="signal peptide" evidence="1">
    <location>
        <begin position="1"/>
        <end position="19"/>
    </location>
</feature>
<gene>
    <name evidence="3" type="ORF">K489DRAFT_291367</name>
</gene>
<keyword evidence="2" id="KW-1185">Reference proteome</keyword>
<dbReference type="Pfam" id="PF04681">
    <property type="entry name" value="Bys1"/>
    <property type="match status" value="1"/>
</dbReference>
<reference evidence="3" key="1">
    <citation type="submission" date="2020-01" db="EMBL/GenBank/DDBJ databases">
        <authorList>
            <consortium name="DOE Joint Genome Institute"/>
            <person name="Haridas S."/>
            <person name="Albert R."/>
            <person name="Binder M."/>
            <person name="Bloem J."/>
            <person name="Labutti K."/>
            <person name="Salamov A."/>
            <person name="Andreopoulos B."/>
            <person name="Baker S.E."/>
            <person name="Barry K."/>
            <person name="Bills G."/>
            <person name="Bluhm B.H."/>
            <person name="Cannon C."/>
            <person name="Castanera R."/>
            <person name="Culley D.E."/>
            <person name="Daum C."/>
            <person name="Ezra D."/>
            <person name="Gonzalez J.B."/>
            <person name="Henrissat B."/>
            <person name="Kuo A."/>
            <person name="Liang C."/>
            <person name="Lipzen A."/>
            <person name="Lutzoni F."/>
            <person name="Magnuson J."/>
            <person name="Mondo S."/>
            <person name="Nolan M."/>
            <person name="Ohm R."/>
            <person name="Pangilinan J."/>
            <person name="Park H.-J."/>
            <person name="Ramirez L."/>
            <person name="Alfaro M."/>
            <person name="Sun H."/>
            <person name="Tritt A."/>
            <person name="Yoshinaga Y."/>
            <person name="Zwiers L.-H."/>
            <person name="Turgeon B.G."/>
            <person name="Goodwin S.B."/>
            <person name="Spatafora J.W."/>
            <person name="Crous P.W."/>
            <person name="Grigoriev I.V."/>
        </authorList>
    </citation>
    <scope>NUCLEOTIDE SEQUENCE</scope>
    <source>
        <strain evidence="3">CBS 342.82</strain>
    </source>
</reference>